<sequence>MSMYQNYYAQPSYGSQTYAQPPVANGYHQFPPQASYPVDPTTFRRDFSNRLSELTMNSRPIIQSLSMYAHDYVRFAEIVAQCLETHIRRVPPWMKLPSFYLLDMISKNIFEPYARLFSTFVIPLFLETYQQVDEATRSKMVELVLTWRTGSPTGKELFGVPAQVQIERSIWGETSSSPASTSQSNGFITKSQVLSELEFTLGQKERAVQANPSDTTSQNHVHVLHQLRRLVEAGVSQEELKQILSQLRNLMRSSVTPTISQPSQVAPTSTSQWPSQSYTAPQTSLPPAATYPYAYPAIKTEDAVPSKPILPISSVPAVPAGGFANLLSSLVKSGILSNTGTPLGAGATAKDESSNSVDEEREASRTHRAFVLRHPVQLSTAGITKGRPPISEMLYDHLASQCKQCGLRFPDTVSGKKLLEDHLDMHFKQNMKANLNIGRGHSRSWYTSVDDWVHDTTDRKGKGRADGSRPLSGKAAAAADAAKRDAELRAQFVIVPPGDEAKPISCPICKEALKSEFLEDDEEWVWRNAIKKDERIYHATCHAEASTNTLASRLLNTGRSRSITPEAQVLAVKKSSPSPESLAGVKRKAGDDHSPLSQFEGTPPSKKLAISA</sequence>
<evidence type="ECO:0000259" key="2">
    <source>
        <dbReference type="PROSITE" id="PS51391"/>
    </source>
</evidence>
<organism evidence="3 4">
    <name type="scientific">Marasmiellus scandens</name>
    <dbReference type="NCBI Taxonomy" id="2682957"/>
    <lineage>
        <taxon>Eukaryota</taxon>
        <taxon>Fungi</taxon>
        <taxon>Dikarya</taxon>
        <taxon>Basidiomycota</taxon>
        <taxon>Agaricomycotina</taxon>
        <taxon>Agaricomycetes</taxon>
        <taxon>Agaricomycetidae</taxon>
        <taxon>Agaricales</taxon>
        <taxon>Marasmiineae</taxon>
        <taxon>Omphalotaceae</taxon>
        <taxon>Marasmiellus</taxon>
    </lineage>
</organism>
<gene>
    <name evidence="3" type="primary">PCF11</name>
    <name evidence="3" type="ORF">VKT23_001969</name>
</gene>
<feature type="domain" description="CID" evidence="2">
    <location>
        <begin position="39"/>
        <end position="174"/>
    </location>
</feature>
<dbReference type="Pfam" id="PF04818">
    <property type="entry name" value="CID"/>
    <property type="match status" value="1"/>
</dbReference>
<dbReference type="SUPFAM" id="SSF48464">
    <property type="entry name" value="ENTH/VHS domain"/>
    <property type="match status" value="1"/>
</dbReference>
<dbReference type="EMBL" id="JBANRG010000002">
    <property type="protein sequence ID" value="KAK7470544.1"/>
    <property type="molecule type" value="Genomic_DNA"/>
</dbReference>
<dbReference type="InterPro" id="IPR045154">
    <property type="entry name" value="PCF11-like"/>
</dbReference>
<dbReference type="InterPro" id="IPR006569">
    <property type="entry name" value="CID_dom"/>
</dbReference>
<feature type="region of interest" description="Disordered" evidence="1">
    <location>
        <begin position="257"/>
        <end position="282"/>
    </location>
</feature>
<keyword evidence="4" id="KW-1185">Reference proteome</keyword>
<dbReference type="InterPro" id="IPR047415">
    <property type="entry name" value="Pcf11_CID"/>
</dbReference>
<feature type="region of interest" description="Disordered" evidence="1">
    <location>
        <begin position="341"/>
        <end position="362"/>
    </location>
</feature>
<protein>
    <submittedName>
        <fullName evidence="3">mRNA 3' end processing factor</fullName>
    </submittedName>
</protein>
<dbReference type="Pfam" id="PF21936">
    <property type="entry name" value="Pcf11_C"/>
    <property type="match status" value="1"/>
</dbReference>
<evidence type="ECO:0000313" key="4">
    <source>
        <dbReference type="Proteomes" id="UP001498398"/>
    </source>
</evidence>
<dbReference type="Proteomes" id="UP001498398">
    <property type="component" value="Unassembled WGS sequence"/>
</dbReference>
<reference evidence="3 4" key="1">
    <citation type="submission" date="2024-01" db="EMBL/GenBank/DDBJ databases">
        <title>A draft genome for the cacao thread blight pathogen Marasmiellus scandens.</title>
        <authorList>
            <person name="Baruah I.K."/>
            <person name="Leung J."/>
            <person name="Bukari Y."/>
            <person name="Amoako-Attah I."/>
            <person name="Meinhardt L.W."/>
            <person name="Bailey B.A."/>
            <person name="Cohen S.P."/>
        </authorList>
    </citation>
    <scope>NUCLEOTIDE SEQUENCE [LARGE SCALE GENOMIC DNA]</scope>
    <source>
        <strain evidence="3 4">GH-19</strain>
    </source>
</reference>
<feature type="region of interest" description="Disordered" evidence="1">
    <location>
        <begin position="567"/>
        <end position="612"/>
    </location>
</feature>
<name>A0ABR1K0S6_9AGAR</name>
<dbReference type="PANTHER" id="PTHR15921:SF3">
    <property type="entry name" value="PRE-MRNA CLEAVAGE COMPLEX 2 PROTEIN PCF11"/>
    <property type="match status" value="1"/>
</dbReference>
<comment type="caution">
    <text evidence="3">The sequence shown here is derived from an EMBL/GenBank/DDBJ whole genome shotgun (WGS) entry which is preliminary data.</text>
</comment>
<dbReference type="PANTHER" id="PTHR15921">
    <property type="entry name" value="PRE-MRNA CLEAVAGE COMPLEX II"/>
    <property type="match status" value="1"/>
</dbReference>
<dbReference type="InterPro" id="IPR054127">
    <property type="entry name" value="Pcf11_C"/>
</dbReference>
<dbReference type="SMART" id="SM00582">
    <property type="entry name" value="RPR"/>
    <property type="match status" value="1"/>
</dbReference>
<dbReference type="CDD" id="cd16982">
    <property type="entry name" value="CID_Pcf11"/>
    <property type="match status" value="1"/>
</dbReference>
<dbReference type="Gene3D" id="1.25.40.90">
    <property type="match status" value="1"/>
</dbReference>
<dbReference type="PROSITE" id="PS51391">
    <property type="entry name" value="CID"/>
    <property type="match status" value="1"/>
</dbReference>
<accession>A0ABR1K0S6</accession>
<evidence type="ECO:0000256" key="1">
    <source>
        <dbReference type="SAM" id="MobiDB-lite"/>
    </source>
</evidence>
<evidence type="ECO:0000313" key="3">
    <source>
        <dbReference type="EMBL" id="KAK7470544.1"/>
    </source>
</evidence>
<dbReference type="InterPro" id="IPR008942">
    <property type="entry name" value="ENTH_VHS"/>
</dbReference>
<proteinExistence type="predicted"/>